<name>A0A8K0DIB5_IGNLU</name>
<protein>
    <submittedName>
        <fullName evidence="2">Uncharacterized protein</fullName>
    </submittedName>
</protein>
<keyword evidence="1" id="KW-0812">Transmembrane</keyword>
<evidence type="ECO:0000313" key="2">
    <source>
        <dbReference type="EMBL" id="KAF2903772.1"/>
    </source>
</evidence>
<evidence type="ECO:0000313" key="3">
    <source>
        <dbReference type="Proteomes" id="UP000801492"/>
    </source>
</evidence>
<gene>
    <name evidence="2" type="ORF">ILUMI_02399</name>
</gene>
<dbReference type="Proteomes" id="UP000801492">
    <property type="component" value="Unassembled WGS sequence"/>
</dbReference>
<feature type="transmembrane region" description="Helical" evidence="1">
    <location>
        <begin position="12"/>
        <end position="32"/>
    </location>
</feature>
<dbReference type="EMBL" id="VTPC01000933">
    <property type="protein sequence ID" value="KAF2903772.1"/>
    <property type="molecule type" value="Genomic_DNA"/>
</dbReference>
<keyword evidence="1" id="KW-1133">Transmembrane helix</keyword>
<comment type="caution">
    <text evidence="2">The sequence shown here is derived from an EMBL/GenBank/DDBJ whole genome shotgun (WGS) entry which is preliminary data.</text>
</comment>
<proteinExistence type="predicted"/>
<organism evidence="2 3">
    <name type="scientific">Ignelater luminosus</name>
    <name type="common">Cucubano</name>
    <name type="synonym">Pyrophorus luminosus</name>
    <dbReference type="NCBI Taxonomy" id="2038154"/>
    <lineage>
        <taxon>Eukaryota</taxon>
        <taxon>Metazoa</taxon>
        <taxon>Ecdysozoa</taxon>
        <taxon>Arthropoda</taxon>
        <taxon>Hexapoda</taxon>
        <taxon>Insecta</taxon>
        <taxon>Pterygota</taxon>
        <taxon>Neoptera</taxon>
        <taxon>Endopterygota</taxon>
        <taxon>Coleoptera</taxon>
        <taxon>Polyphaga</taxon>
        <taxon>Elateriformia</taxon>
        <taxon>Elateroidea</taxon>
        <taxon>Elateridae</taxon>
        <taxon>Agrypninae</taxon>
        <taxon>Pyrophorini</taxon>
        <taxon>Ignelater</taxon>
    </lineage>
</organism>
<evidence type="ECO:0000256" key="1">
    <source>
        <dbReference type="SAM" id="Phobius"/>
    </source>
</evidence>
<reference evidence="2" key="1">
    <citation type="submission" date="2019-08" db="EMBL/GenBank/DDBJ databases">
        <title>The genome of the North American firefly Photinus pyralis.</title>
        <authorList>
            <consortium name="Photinus pyralis genome working group"/>
            <person name="Fallon T.R."/>
            <person name="Sander Lower S.E."/>
            <person name="Weng J.-K."/>
        </authorList>
    </citation>
    <scope>NUCLEOTIDE SEQUENCE</scope>
    <source>
        <strain evidence="2">TRF0915ILg1</strain>
        <tissue evidence="2">Whole body</tissue>
    </source>
</reference>
<keyword evidence="1" id="KW-0472">Membrane</keyword>
<feature type="non-terminal residue" evidence="2">
    <location>
        <position position="100"/>
    </location>
</feature>
<sequence length="100" mass="11291">MVAKLCVRFSPKTFALCAIAITVILCIYYASYVTDVRQNVNQTGERRAAEIVELPSVEEMEKTVKVVKQKRLQYEGVCPVLGPAEADINTVDIFKEFDFQ</sequence>
<keyword evidence="3" id="KW-1185">Reference proteome</keyword>
<accession>A0A8K0DIB5</accession>
<dbReference type="AlphaFoldDB" id="A0A8K0DIB5"/>
<dbReference type="OrthoDB" id="7696305at2759"/>